<evidence type="ECO:0000313" key="3">
    <source>
        <dbReference type="Proteomes" id="UP001155483"/>
    </source>
</evidence>
<feature type="compositionally biased region" description="Basic and acidic residues" evidence="1">
    <location>
        <begin position="1"/>
        <end position="27"/>
    </location>
</feature>
<protein>
    <submittedName>
        <fullName evidence="2">Uncharacterized protein</fullName>
    </submittedName>
</protein>
<evidence type="ECO:0000313" key="2">
    <source>
        <dbReference type="EMBL" id="MCU7547663.1"/>
    </source>
</evidence>
<proteinExistence type="predicted"/>
<feature type="compositionally biased region" description="Basic and acidic residues" evidence="1">
    <location>
        <begin position="40"/>
        <end position="62"/>
    </location>
</feature>
<dbReference type="Proteomes" id="UP001155483">
    <property type="component" value="Unassembled WGS sequence"/>
</dbReference>
<evidence type="ECO:0000256" key="1">
    <source>
        <dbReference type="SAM" id="MobiDB-lite"/>
    </source>
</evidence>
<comment type="caution">
    <text evidence="2">The sequence shown here is derived from an EMBL/GenBank/DDBJ whole genome shotgun (WGS) entry which is preliminary data.</text>
</comment>
<accession>A0A9X2XMR5</accession>
<reference evidence="2" key="1">
    <citation type="submission" date="2022-09" db="EMBL/GenBank/DDBJ databases">
        <authorList>
            <person name="Yuan C."/>
            <person name="Ke Z."/>
        </authorList>
    </citation>
    <scope>NUCLEOTIDE SEQUENCE</scope>
    <source>
        <strain evidence="2">LB-8</strain>
    </source>
</reference>
<dbReference type="AlphaFoldDB" id="A0A9X2XMR5"/>
<dbReference type="EMBL" id="JAOTIF010000001">
    <property type="protein sequence ID" value="MCU7547663.1"/>
    <property type="molecule type" value="Genomic_DNA"/>
</dbReference>
<organism evidence="2 3">
    <name type="scientific">Paraflavisolibacter caeni</name>
    <dbReference type="NCBI Taxonomy" id="2982496"/>
    <lineage>
        <taxon>Bacteria</taxon>
        <taxon>Pseudomonadati</taxon>
        <taxon>Bacteroidota</taxon>
        <taxon>Chitinophagia</taxon>
        <taxon>Chitinophagales</taxon>
        <taxon>Chitinophagaceae</taxon>
        <taxon>Paraflavisolibacter</taxon>
    </lineage>
</organism>
<sequence>MENNKDRLKEQDAPLKNTDRAFVKVNRDGTPGLPQTAENNDDRKQKEADLEQQRKEALTERD</sequence>
<name>A0A9X2XMR5_9BACT</name>
<keyword evidence="3" id="KW-1185">Reference proteome</keyword>
<dbReference type="RefSeq" id="WP_279295109.1">
    <property type="nucleotide sequence ID" value="NZ_JAOTIF010000001.1"/>
</dbReference>
<feature type="region of interest" description="Disordered" evidence="1">
    <location>
        <begin position="1"/>
        <end position="62"/>
    </location>
</feature>
<gene>
    <name evidence="2" type="ORF">OCK74_00995</name>
</gene>
<reference evidence="2" key="2">
    <citation type="submission" date="2023-04" db="EMBL/GenBank/DDBJ databases">
        <title>Paracnuella aquatica gen. nov., sp. nov., a member of the family Chitinophagaceae isolated from a hot spring.</title>
        <authorList>
            <person name="Wang C."/>
        </authorList>
    </citation>
    <scope>NUCLEOTIDE SEQUENCE</scope>
    <source>
        <strain evidence="2">LB-8</strain>
    </source>
</reference>